<name>A0A4C1XRE0_EUMVA</name>
<organism evidence="1 2">
    <name type="scientific">Eumeta variegata</name>
    <name type="common">Bagworm moth</name>
    <name type="synonym">Eumeta japonica</name>
    <dbReference type="NCBI Taxonomy" id="151549"/>
    <lineage>
        <taxon>Eukaryota</taxon>
        <taxon>Metazoa</taxon>
        <taxon>Ecdysozoa</taxon>
        <taxon>Arthropoda</taxon>
        <taxon>Hexapoda</taxon>
        <taxon>Insecta</taxon>
        <taxon>Pterygota</taxon>
        <taxon>Neoptera</taxon>
        <taxon>Endopterygota</taxon>
        <taxon>Lepidoptera</taxon>
        <taxon>Glossata</taxon>
        <taxon>Ditrysia</taxon>
        <taxon>Tineoidea</taxon>
        <taxon>Psychidae</taxon>
        <taxon>Oiketicinae</taxon>
        <taxon>Eumeta</taxon>
    </lineage>
</organism>
<reference evidence="1 2" key="1">
    <citation type="journal article" date="2019" name="Commun. Biol.">
        <title>The bagworm genome reveals a unique fibroin gene that provides high tensile strength.</title>
        <authorList>
            <person name="Kono N."/>
            <person name="Nakamura H."/>
            <person name="Ohtoshi R."/>
            <person name="Tomita M."/>
            <person name="Numata K."/>
            <person name="Arakawa K."/>
        </authorList>
    </citation>
    <scope>NUCLEOTIDE SEQUENCE [LARGE SCALE GENOMIC DNA]</scope>
</reference>
<gene>
    <name evidence="1" type="ORF">EVAR_88775_1</name>
</gene>
<dbReference type="AlphaFoldDB" id="A0A4C1XRE0"/>
<dbReference type="EMBL" id="BGZK01000956">
    <property type="protein sequence ID" value="GBP66441.1"/>
    <property type="molecule type" value="Genomic_DNA"/>
</dbReference>
<accession>A0A4C1XRE0</accession>
<keyword evidence="2" id="KW-1185">Reference proteome</keyword>
<protein>
    <submittedName>
        <fullName evidence="1">Uncharacterized protein</fullName>
    </submittedName>
</protein>
<comment type="caution">
    <text evidence="1">The sequence shown here is derived from an EMBL/GenBank/DDBJ whole genome shotgun (WGS) entry which is preliminary data.</text>
</comment>
<dbReference type="Proteomes" id="UP000299102">
    <property type="component" value="Unassembled WGS sequence"/>
</dbReference>
<sequence length="96" mass="11321">MTSTAIPNFESITTVLREKHVCERYGPRAHKGHRISNVRFVYLSWLSDRGSCERVLEKGWARAARPRLLRPRRPQTAIEFSVQYLRYIFLMSNLDI</sequence>
<proteinExistence type="predicted"/>
<evidence type="ECO:0000313" key="1">
    <source>
        <dbReference type="EMBL" id="GBP66441.1"/>
    </source>
</evidence>
<evidence type="ECO:0000313" key="2">
    <source>
        <dbReference type="Proteomes" id="UP000299102"/>
    </source>
</evidence>